<keyword evidence="1" id="KW-0812">Transmembrane</keyword>
<keyword evidence="1" id="KW-0472">Membrane</keyword>
<comment type="caution">
    <text evidence="2">The sequence shown here is derived from an EMBL/GenBank/DDBJ whole genome shotgun (WGS) entry which is preliminary data.</text>
</comment>
<evidence type="ECO:0000313" key="3">
    <source>
        <dbReference type="Proteomes" id="UP000229647"/>
    </source>
</evidence>
<reference evidence="3" key="1">
    <citation type="submission" date="2017-09" db="EMBL/GenBank/DDBJ databases">
        <title>Depth-based differentiation of microbial function through sediment-hosted aquifers and enrichment of novel symbionts in the deep terrestrial subsurface.</title>
        <authorList>
            <person name="Probst A.J."/>
            <person name="Ladd B."/>
            <person name="Jarett J.K."/>
            <person name="Geller-Mcgrath D.E."/>
            <person name="Sieber C.M.K."/>
            <person name="Emerson J.B."/>
            <person name="Anantharaman K."/>
            <person name="Thomas B.C."/>
            <person name="Malmstrom R."/>
            <person name="Stieglmeier M."/>
            <person name="Klingl A."/>
            <person name="Woyke T."/>
            <person name="Ryan C.M."/>
            <person name="Banfield J.F."/>
        </authorList>
    </citation>
    <scope>NUCLEOTIDE SEQUENCE [LARGE SCALE GENOMIC DNA]</scope>
</reference>
<accession>A0A2M7XXV1</accession>
<keyword evidence="1" id="KW-1133">Transmembrane helix</keyword>
<evidence type="ECO:0000256" key="1">
    <source>
        <dbReference type="SAM" id="Phobius"/>
    </source>
</evidence>
<dbReference type="EMBL" id="PFWL01000123">
    <property type="protein sequence ID" value="PJA55568.1"/>
    <property type="molecule type" value="Genomic_DNA"/>
</dbReference>
<feature type="transmembrane region" description="Helical" evidence="1">
    <location>
        <begin position="45"/>
        <end position="64"/>
    </location>
</feature>
<gene>
    <name evidence="2" type="ORF">CO165_02860</name>
</gene>
<dbReference type="AlphaFoldDB" id="A0A2M7XXV1"/>
<protein>
    <submittedName>
        <fullName evidence="2">Uncharacterized protein</fullName>
    </submittedName>
</protein>
<feature type="transmembrane region" description="Helical" evidence="1">
    <location>
        <begin position="105"/>
        <end position="126"/>
    </location>
</feature>
<evidence type="ECO:0000313" key="2">
    <source>
        <dbReference type="EMBL" id="PJA55568.1"/>
    </source>
</evidence>
<organism evidence="2 3">
    <name type="scientific">Candidatus Roizmanbacteria bacterium CG_4_9_14_3_um_filter_33_18</name>
    <dbReference type="NCBI Taxonomy" id="1974841"/>
    <lineage>
        <taxon>Bacteria</taxon>
        <taxon>Candidatus Roizmaniibacteriota</taxon>
    </lineage>
</organism>
<name>A0A2M7XXV1_9BACT</name>
<feature type="transmembrane region" description="Helical" evidence="1">
    <location>
        <begin position="76"/>
        <end position="93"/>
    </location>
</feature>
<feature type="transmembrane region" description="Helical" evidence="1">
    <location>
        <begin position="12"/>
        <end position="33"/>
    </location>
</feature>
<proteinExistence type="predicted"/>
<sequence>MKNNNKTLLLIYLRGAFSLIVLLIVYYLIINLFKSVGLQNQTRLALIFGGIHGFIWTLLLSFVYPKLNQNSFIKKYTIGILVISAFLLPPIIWLSNNRFEFTPFFISYGLGILPAFFITWILITLFRSLI</sequence>
<dbReference type="Proteomes" id="UP000229647">
    <property type="component" value="Unassembled WGS sequence"/>
</dbReference>